<feature type="region of interest" description="Disordered" evidence="2">
    <location>
        <begin position="791"/>
        <end position="818"/>
    </location>
</feature>
<feature type="domain" description="BCAS3" evidence="3">
    <location>
        <begin position="654"/>
        <end position="700"/>
    </location>
</feature>
<dbReference type="InterPro" id="IPR036322">
    <property type="entry name" value="WD40_repeat_dom_sf"/>
</dbReference>
<evidence type="ECO:0000256" key="2">
    <source>
        <dbReference type="SAM" id="MobiDB-lite"/>
    </source>
</evidence>
<evidence type="ECO:0000256" key="1">
    <source>
        <dbReference type="ARBA" id="ARBA00004329"/>
    </source>
</evidence>
<reference evidence="5 6" key="1">
    <citation type="submission" date="2024-03" db="EMBL/GenBank/DDBJ databases">
        <title>Adaptation during the transition from Ophiocordyceps entomopathogen to insect associate is accompanied by gene loss and intensified selection.</title>
        <authorList>
            <person name="Ward C.M."/>
            <person name="Onetto C.A."/>
            <person name="Borneman A.R."/>
        </authorList>
    </citation>
    <scope>NUCLEOTIDE SEQUENCE [LARGE SCALE GENOMIC DNA]</scope>
    <source>
        <strain evidence="5">AWRI1</strain>
        <tissue evidence="5">Single Adult Female</tissue>
    </source>
</reference>
<evidence type="ECO:0000313" key="5">
    <source>
        <dbReference type="EMBL" id="KAK7585873.1"/>
    </source>
</evidence>
<feature type="compositionally biased region" description="Basic residues" evidence="2">
    <location>
        <begin position="807"/>
        <end position="818"/>
    </location>
</feature>
<feature type="domain" description="BCAS3 WD40" evidence="4">
    <location>
        <begin position="55"/>
        <end position="468"/>
    </location>
</feature>
<dbReference type="Proteomes" id="UP001367676">
    <property type="component" value="Unassembled WGS sequence"/>
</dbReference>
<comment type="subcellular location">
    <subcellularLocation>
        <location evidence="1">Preautophagosomal structure</location>
    </subcellularLocation>
</comment>
<dbReference type="InterPro" id="IPR015943">
    <property type="entry name" value="WD40/YVTN_repeat-like_dom_sf"/>
</dbReference>
<protein>
    <recommendedName>
        <fullName evidence="7">BCAS3 domain-containing protein</fullName>
    </recommendedName>
</protein>
<dbReference type="InterPro" id="IPR048382">
    <property type="entry name" value="BCAS3_WD40"/>
</dbReference>
<proteinExistence type="predicted"/>
<dbReference type="GO" id="GO:0000407">
    <property type="term" value="C:phagophore assembly site"/>
    <property type="evidence" value="ECO:0007669"/>
    <property type="project" value="UniProtKB-SubCell"/>
</dbReference>
<accession>A0AAN9Y2J7</accession>
<evidence type="ECO:0000313" key="6">
    <source>
        <dbReference type="Proteomes" id="UP001367676"/>
    </source>
</evidence>
<dbReference type="InterPro" id="IPR045142">
    <property type="entry name" value="BCAS3-like"/>
</dbReference>
<dbReference type="GO" id="GO:0042594">
    <property type="term" value="P:response to starvation"/>
    <property type="evidence" value="ECO:0007669"/>
    <property type="project" value="TreeGrafter"/>
</dbReference>
<dbReference type="PANTHER" id="PTHR13268">
    <property type="entry name" value="BREAST CARCINOMA AMPLIFIED SEQUENCE 3"/>
    <property type="match status" value="1"/>
</dbReference>
<dbReference type="InterPro" id="IPR022175">
    <property type="entry name" value="BCAS3_dom"/>
</dbReference>
<dbReference type="AlphaFoldDB" id="A0AAN9Y2J7"/>
<dbReference type="PANTHER" id="PTHR13268:SF0">
    <property type="entry name" value="BCAS3 MICROTUBULE ASSOCIATED CELL MIGRATION FACTOR"/>
    <property type="match status" value="1"/>
</dbReference>
<dbReference type="Pfam" id="PF21034">
    <property type="entry name" value="BCAS3_WD40"/>
    <property type="match status" value="1"/>
</dbReference>
<name>A0AAN9Y2J7_9HEMI</name>
<sequence>MSAESHRKQSREKSTGRVVLPQVVEDKSLIDSFTGFIQDVVPQAYGCSVPCETKEKILWARFEFTDLNDPIFYTDAVESVTIGPPILLVLGYTSGVQVWGISVNGEASELLSWFHGTAKFFKLLPSPLTDQNQKQDPFAHRRPLAAICDGASSTLFCSINFMSLRGGEIVKSIKFKSSVLDIAVNRISVVISFFEKIAIFNALTLENHHTITTCYVSPGFNLNPIALGPRWLAYSEQRLIPNLKSAGGCEVESAPSYTATVLHAAKTLSQGLRELSGSVASSLSGNLSTSPLTNSYMPLASGFHRSDSSSSINSTNTGELLQPGIVTIVDVESKLSEEEADRKDGIIAHFVAHPESIVSLCFDSSGVLLLTADRKGHRFHVFRIQPHLLGSSYASVHHLYVLYRGDTSAKVQDMTFSVDSRWVAVSSLRGTTHVFPVTPYGGPIGKRTHSTPHVVNKYSRFHRSAGIVTEGRNSPVSHEALPLSSSPTTMSFPNPCLPPFPHPTVLMPLAQIRSQSTLLPQSRHSSPQTQDESCLPSLKVVACFAPPRTLDGVLTGHHATPSTKSKNAVDSLYIMSSQGTFTEYDLEPVPAAGIPKDKQNDESAIDLKVEPKVQWCLFQSLPPCGSPGVEPPLGCGNPLLATYATMKQEYINLTTTEKSYQIDDEEKWLSEVEIVTHIGPHRRIWMGPQFTFKSLQKNAAGDQEPADLNIAYTAKSNPVNMPTSSTKNQPLPQVPLYIESGSSSSLEQSPRLLETYGGDSDSSFGVEELKIQEDIADAMIESPVNAALKNELSDSEIADDPLEKQSGKKNRRTKKKRR</sequence>
<dbReference type="Gene3D" id="2.130.10.10">
    <property type="entry name" value="YVTN repeat-like/Quinoprotein amine dehydrogenase"/>
    <property type="match status" value="1"/>
</dbReference>
<evidence type="ECO:0008006" key="7">
    <source>
        <dbReference type="Google" id="ProtNLM"/>
    </source>
</evidence>
<keyword evidence="6" id="KW-1185">Reference proteome</keyword>
<dbReference type="Pfam" id="PF12490">
    <property type="entry name" value="BCAS3"/>
    <property type="match status" value="1"/>
</dbReference>
<gene>
    <name evidence="5" type="ORF">V9T40_000052</name>
</gene>
<dbReference type="SUPFAM" id="SSF50978">
    <property type="entry name" value="WD40 repeat-like"/>
    <property type="match status" value="1"/>
</dbReference>
<comment type="caution">
    <text evidence="5">The sequence shown here is derived from an EMBL/GenBank/DDBJ whole genome shotgun (WGS) entry which is preliminary data.</text>
</comment>
<evidence type="ECO:0000259" key="4">
    <source>
        <dbReference type="Pfam" id="PF21034"/>
    </source>
</evidence>
<dbReference type="EMBL" id="JBBCAQ010000028">
    <property type="protein sequence ID" value="KAK7585873.1"/>
    <property type="molecule type" value="Genomic_DNA"/>
</dbReference>
<evidence type="ECO:0000259" key="3">
    <source>
        <dbReference type="Pfam" id="PF12490"/>
    </source>
</evidence>
<organism evidence="5 6">
    <name type="scientific">Parthenolecanium corni</name>
    <dbReference type="NCBI Taxonomy" id="536013"/>
    <lineage>
        <taxon>Eukaryota</taxon>
        <taxon>Metazoa</taxon>
        <taxon>Ecdysozoa</taxon>
        <taxon>Arthropoda</taxon>
        <taxon>Hexapoda</taxon>
        <taxon>Insecta</taxon>
        <taxon>Pterygota</taxon>
        <taxon>Neoptera</taxon>
        <taxon>Paraneoptera</taxon>
        <taxon>Hemiptera</taxon>
        <taxon>Sternorrhyncha</taxon>
        <taxon>Coccoidea</taxon>
        <taxon>Coccidae</taxon>
        <taxon>Parthenolecanium</taxon>
    </lineage>
</organism>
<dbReference type="GO" id="GO:0006914">
    <property type="term" value="P:autophagy"/>
    <property type="evidence" value="ECO:0007669"/>
    <property type="project" value="InterPro"/>
</dbReference>